<reference evidence="2 3" key="1">
    <citation type="submission" date="2019-08" db="EMBL/GenBank/DDBJ databases">
        <authorList>
            <person name="Dong K."/>
        </authorList>
    </citation>
    <scope>NUCLEOTIDE SEQUENCE [LARGE SCALE GENOMIC DNA]</scope>
    <source>
        <strain evidence="2 3">JCM14558</strain>
    </source>
</reference>
<dbReference type="EMBL" id="VRSV01000001">
    <property type="protein sequence ID" value="TXK13871.1"/>
    <property type="molecule type" value="Genomic_DNA"/>
</dbReference>
<gene>
    <name evidence="2" type="ORF">FVP77_08840</name>
</gene>
<organism evidence="2 3">
    <name type="scientific">Microbacterium hatanonis</name>
    <dbReference type="NCBI Taxonomy" id="404366"/>
    <lineage>
        <taxon>Bacteria</taxon>
        <taxon>Bacillati</taxon>
        <taxon>Actinomycetota</taxon>
        <taxon>Actinomycetes</taxon>
        <taxon>Micrococcales</taxon>
        <taxon>Microbacteriaceae</taxon>
        <taxon>Microbacterium</taxon>
    </lineage>
</organism>
<keyword evidence="3" id="KW-1185">Reference proteome</keyword>
<keyword evidence="1" id="KW-0472">Membrane</keyword>
<protein>
    <submittedName>
        <fullName evidence="2">DUF4245 family protein</fullName>
    </submittedName>
</protein>
<dbReference type="Proteomes" id="UP000321034">
    <property type="component" value="Unassembled WGS sequence"/>
</dbReference>
<dbReference type="Pfam" id="PF14030">
    <property type="entry name" value="DUF4245"/>
    <property type="match status" value="1"/>
</dbReference>
<feature type="transmembrane region" description="Helical" evidence="1">
    <location>
        <begin position="34"/>
        <end position="55"/>
    </location>
</feature>
<evidence type="ECO:0000313" key="3">
    <source>
        <dbReference type="Proteomes" id="UP000321034"/>
    </source>
</evidence>
<keyword evidence="1" id="KW-1133">Transmembrane helix</keyword>
<dbReference type="AlphaFoldDB" id="A0A5C8I6K2"/>
<name>A0A5C8I6K2_9MICO</name>
<evidence type="ECO:0000256" key="1">
    <source>
        <dbReference type="SAM" id="Phobius"/>
    </source>
</evidence>
<proteinExistence type="predicted"/>
<accession>A0A5C8I6K2</accession>
<dbReference type="OrthoDB" id="4801970at2"/>
<sequence>MARVVAELGRPETAEETAARKAEFSRRYRSSKTFPSLLAAILATLAIMFVVVLGVPRGTPAEAPPIDVTAESSALAADLGRPVIDPAVPDDWRVNAARIEGGSVDAWTISYAPKAERGFLNIAQGFGASESWPAEMLRGATTSATVTIDGIEWAEYSISDAAGAGNISYALATTAGDDRVLVYGTAAPDIAKAAASAVTADIRELREATP</sequence>
<dbReference type="InterPro" id="IPR025339">
    <property type="entry name" value="DUF4245"/>
</dbReference>
<keyword evidence="1" id="KW-0812">Transmembrane</keyword>
<comment type="caution">
    <text evidence="2">The sequence shown here is derived from an EMBL/GenBank/DDBJ whole genome shotgun (WGS) entry which is preliminary data.</text>
</comment>
<evidence type="ECO:0000313" key="2">
    <source>
        <dbReference type="EMBL" id="TXK13871.1"/>
    </source>
</evidence>
<dbReference type="RefSeq" id="WP_147894507.1">
    <property type="nucleotide sequence ID" value="NZ_BAAANR010000001.1"/>
</dbReference>